<dbReference type="Pfam" id="PF00096">
    <property type="entry name" value="zf-C2H2"/>
    <property type="match status" value="6"/>
</dbReference>
<proteinExistence type="predicted"/>
<dbReference type="Proteomes" id="UP000829291">
    <property type="component" value="Chromosome 2"/>
</dbReference>
<keyword evidence="10" id="KW-1185">Reference proteome</keyword>
<dbReference type="InterPro" id="IPR050331">
    <property type="entry name" value="Zinc_finger"/>
</dbReference>
<dbReference type="PANTHER" id="PTHR16515:SF49">
    <property type="entry name" value="GASTRULA ZINC FINGER PROTEIN XLCGF49.1-LIKE-RELATED"/>
    <property type="match status" value="1"/>
</dbReference>
<dbReference type="SMART" id="SM00355">
    <property type="entry name" value="ZnF_C2H2"/>
    <property type="match status" value="7"/>
</dbReference>
<dbReference type="GO" id="GO:0008270">
    <property type="term" value="F:zinc ion binding"/>
    <property type="evidence" value="ECO:0007669"/>
    <property type="project" value="UniProtKB-KW"/>
</dbReference>
<dbReference type="RefSeq" id="XP_015519682.2">
    <property type="nucleotide sequence ID" value="XM_015664196.2"/>
</dbReference>
<dbReference type="GO" id="GO:0005654">
    <property type="term" value="C:nucleoplasm"/>
    <property type="evidence" value="ECO:0007669"/>
    <property type="project" value="TreeGrafter"/>
</dbReference>
<accession>A0A6J0BZH8</accession>
<dbReference type="Gene3D" id="3.30.160.60">
    <property type="entry name" value="Classic Zinc Finger"/>
    <property type="match status" value="6"/>
</dbReference>
<name>A0A6J0BZH8_NEOLC</name>
<protein>
    <submittedName>
        <fullName evidence="11">Gastrula zinc finger protein XlCGF8.2DB isoform X1</fullName>
    </submittedName>
</protein>
<gene>
    <name evidence="11" type="primary">LOC107224222</name>
</gene>
<dbReference type="Pfam" id="PF13894">
    <property type="entry name" value="zf-C2H2_4"/>
    <property type="match status" value="1"/>
</dbReference>
<dbReference type="InterPro" id="IPR013087">
    <property type="entry name" value="Znf_C2H2_type"/>
</dbReference>
<dbReference type="GO" id="GO:0000978">
    <property type="term" value="F:RNA polymerase II cis-regulatory region sequence-specific DNA binding"/>
    <property type="evidence" value="ECO:0007669"/>
    <property type="project" value="TreeGrafter"/>
</dbReference>
<keyword evidence="5" id="KW-0862">Zinc</keyword>
<evidence type="ECO:0000313" key="11">
    <source>
        <dbReference type="RefSeq" id="XP_015519682.2"/>
    </source>
</evidence>
<evidence type="ECO:0000256" key="5">
    <source>
        <dbReference type="ARBA" id="ARBA00022833"/>
    </source>
</evidence>
<dbReference type="GO" id="GO:0001227">
    <property type="term" value="F:DNA-binding transcription repressor activity, RNA polymerase II-specific"/>
    <property type="evidence" value="ECO:0007669"/>
    <property type="project" value="TreeGrafter"/>
</dbReference>
<evidence type="ECO:0000256" key="2">
    <source>
        <dbReference type="ARBA" id="ARBA00022723"/>
    </source>
</evidence>
<keyword evidence="7" id="KW-0539">Nucleus</keyword>
<dbReference type="OrthoDB" id="6077919at2759"/>
<dbReference type="GeneID" id="107224222"/>
<dbReference type="PROSITE" id="PS00028">
    <property type="entry name" value="ZINC_FINGER_C2H2_1"/>
    <property type="match status" value="7"/>
</dbReference>
<sequence>MNSRCIKVEPLVEFPEIEVVPMDTEFDATDNRLVGEEVLALEEVDNPQFYATILMKEEHSEELYEEPSSRLDHNISLLSERVKNRGDDISVEISSLKRSFRCPLCSKEYARKDHLNYHMKIHAGFKDFKCDVCNKEFRQRVHLRNHKKVHTGEREFKCQVCGKDFVLKHHLTTHNSKIHTCNMQHVVGGPKRYFKCQICTKEFVRKDHFLYHTKIHTGLRDFKCTICSKEFRQKTHLKNHMKLHTGERDFKCDLCGKEFSLKHHLTTHNLRIHACSVKQVNGQDNRDLPTCRICNQEFITKRHLNGHMKVHSNSIELK</sequence>
<organism evidence="11">
    <name type="scientific">Neodiprion lecontei</name>
    <name type="common">Redheaded pine sawfly</name>
    <dbReference type="NCBI Taxonomy" id="441921"/>
    <lineage>
        <taxon>Eukaryota</taxon>
        <taxon>Metazoa</taxon>
        <taxon>Ecdysozoa</taxon>
        <taxon>Arthropoda</taxon>
        <taxon>Hexapoda</taxon>
        <taxon>Insecta</taxon>
        <taxon>Pterygota</taxon>
        <taxon>Neoptera</taxon>
        <taxon>Endopterygota</taxon>
        <taxon>Hymenoptera</taxon>
        <taxon>Tenthredinoidea</taxon>
        <taxon>Diprionidae</taxon>
        <taxon>Diprioninae</taxon>
        <taxon>Neodiprion</taxon>
    </lineage>
</organism>
<dbReference type="PANTHER" id="PTHR16515">
    <property type="entry name" value="PR DOMAIN ZINC FINGER PROTEIN"/>
    <property type="match status" value="1"/>
</dbReference>
<keyword evidence="3" id="KW-0677">Repeat</keyword>
<dbReference type="GO" id="GO:0048598">
    <property type="term" value="P:embryonic morphogenesis"/>
    <property type="evidence" value="ECO:0007669"/>
    <property type="project" value="UniProtKB-ARBA"/>
</dbReference>
<evidence type="ECO:0000259" key="9">
    <source>
        <dbReference type="PROSITE" id="PS50157"/>
    </source>
</evidence>
<dbReference type="InterPro" id="IPR036236">
    <property type="entry name" value="Znf_C2H2_sf"/>
</dbReference>
<evidence type="ECO:0000256" key="3">
    <source>
        <dbReference type="ARBA" id="ARBA00022737"/>
    </source>
</evidence>
<keyword evidence="2" id="KW-0479">Metal-binding</keyword>
<dbReference type="InParanoid" id="A0A6J0BZH8"/>
<feature type="domain" description="C2H2-type" evidence="9">
    <location>
        <begin position="100"/>
        <end position="127"/>
    </location>
</feature>
<evidence type="ECO:0000256" key="4">
    <source>
        <dbReference type="ARBA" id="ARBA00022771"/>
    </source>
</evidence>
<reference evidence="11" key="1">
    <citation type="submission" date="2025-08" db="UniProtKB">
        <authorList>
            <consortium name="RefSeq"/>
        </authorList>
    </citation>
    <scope>IDENTIFICATION</scope>
    <source>
        <tissue evidence="11">Thorax and Abdomen</tissue>
    </source>
</reference>
<feature type="domain" description="C2H2-type" evidence="9">
    <location>
        <begin position="194"/>
        <end position="221"/>
    </location>
</feature>
<evidence type="ECO:0000256" key="7">
    <source>
        <dbReference type="ARBA" id="ARBA00023242"/>
    </source>
</evidence>
<evidence type="ECO:0000256" key="1">
    <source>
        <dbReference type="ARBA" id="ARBA00004123"/>
    </source>
</evidence>
<keyword evidence="4 8" id="KW-0863">Zinc-finger</keyword>
<feature type="domain" description="C2H2-type" evidence="9">
    <location>
        <begin position="156"/>
        <end position="184"/>
    </location>
</feature>
<dbReference type="AlphaFoldDB" id="A0A6J0BZH8"/>
<dbReference type="SUPFAM" id="SSF57667">
    <property type="entry name" value="beta-beta-alpha zinc fingers"/>
    <property type="match status" value="4"/>
</dbReference>
<keyword evidence="6" id="KW-0238">DNA-binding</keyword>
<dbReference type="KEGG" id="nlo:107224222"/>
<feature type="domain" description="C2H2-type" evidence="9">
    <location>
        <begin position="289"/>
        <end position="316"/>
    </location>
</feature>
<comment type="subcellular location">
    <subcellularLocation>
        <location evidence="1">Nucleus</location>
    </subcellularLocation>
</comment>
<dbReference type="PROSITE" id="PS50157">
    <property type="entry name" value="ZINC_FINGER_C2H2_2"/>
    <property type="match status" value="7"/>
</dbReference>
<evidence type="ECO:0000313" key="10">
    <source>
        <dbReference type="Proteomes" id="UP000829291"/>
    </source>
</evidence>
<feature type="domain" description="C2H2-type" evidence="9">
    <location>
        <begin position="250"/>
        <end position="274"/>
    </location>
</feature>
<feature type="domain" description="C2H2-type" evidence="9">
    <location>
        <begin position="222"/>
        <end position="249"/>
    </location>
</feature>
<evidence type="ECO:0000256" key="8">
    <source>
        <dbReference type="PROSITE-ProRule" id="PRU00042"/>
    </source>
</evidence>
<feature type="domain" description="C2H2-type" evidence="9">
    <location>
        <begin position="128"/>
        <end position="155"/>
    </location>
</feature>
<evidence type="ECO:0000256" key="6">
    <source>
        <dbReference type="ARBA" id="ARBA00023125"/>
    </source>
</evidence>